<reference evidence="2 3" key="1">
    <citation type="submission" date="2019-01" db="EMBL/GenBank/DDBJ databases">
        <authorList>
            <person name="Sayadi A."/>
        </authorList>
    </citation>
    <scope>NUCLEOTIDE SEQUENCE [LARGE SCALE GENOMIC DNA]</scope>
</reference>
<dbReference type="PANTHER" id="PTHR12334">
    <property type="entry name" value="BAG FAMILY MOLECULAR CHAPERONE REGULATOR 2"/>
    <property type="match status" value="1"/>
</dbReference>
<evidence type="ECO:0000256" key="1">
    <source>
        <dbReference type="SAM" id="Coils"/>
    </source>
</evidence>
<dbReference type="AlphaFoldDB" id="A0A653C8R4"/>
<evidence type="ECO:0000313" key="3">
    <source>
        <dbReference type="Proteomes" id="UP000410492"/>
    </source>
</evidence>
<proteinExistence type="predicted"/>
<feature type="coiled-coil region" evidence="1">
    <location>
        <begin position="44"/>
        <end position="71"/>
    </location>
</feature>
<dbReference type="Proteomes" id="UP000410492">
    <property type="component" value="Unassembled WGS sequence"/>
</dbReference>
<dbReference type="EMBL" id="CAACVG010007138">
    <property type="protein sequence ID" value="VEN43824.1"/>
    <property type="molecule type" value="Genomic_DNA"/>
</dbReference>
<evidence type="ECO:0000313" key="2">
    <source>
        <dbReference type="EMBL" id="VEN43824.1"/>
    </source>
</evidence>
<dbReference type="GO" id="GO:0051087">
    <property type="term" value="F:protein-folding chaperone binding"/>
    <property type="evidence" value="ECO:0007669"/>
    <property type="project" value="InterPro"/>
</dbReference>
<dbReference type="InterPro" id="IPR037689">
    <property type="entry name" value="BAG2"/>
</dbReference>
<sequence length="211" mass="23910">MDVDPIPGSSSGISTAVVLQAMPKIDEDHLLSNKPPKERIVEMLDMLETHVEKLRRGASQLEEDRDALLSTLDSVVNADLMYNLDESESAIVERDDVTRYADRIISRCMTVEVRVMTQRDKMQEEALFQVNHLIDSLVITLRSDPETAKQRCVSYMNACSSQNVQGITDKNFESALLGCTMDDQKKVKRRLQGLLNYFEKMKVVHLPPDLP</sequence>
<keyword evidence="3" id="KW-1185">Reference proteome</keyword>
<organism evidence="2 3">
    <name type="scientific">Callosobruchus maculatus</name>
    <name type="common">Southern cowpea weevil</name>
    <name type="synonym">Pulse bruchid</name>
    <dbReference type="NCBI Taxonomy" id="64391"/>
    <lineage>
        <taxon>Eukaryota</taxon>
        <taxon>Metazoa</taxon>
        <taxon>Ecdysozoa</taxon>
        <taxon>Arthropoda</taxon>
        <taxon>Hexapoda</taxon>
        <taxon>Insecta</taxon>
        <taxon>Pterygota</taxon>
        <taxon>Neoptera</taxon>
        <taxon>Endopterygota</taxon>
        <taxon>Coleoptera</taxon>
        <taxon>Polyphaga</taxon>
        <taxon>Cucujiformia</taxon>
        <taxon>Chrysomeloidea</taxon>
        <taxon>Chrysomelidae</taxon>
        <taxon>Bruchinae</taxon>
        <taxon>Bruchini</taxon>
        <taxon>Callosobruchus</taxon>
    </lineage>
</organism>
<dbReference type="GO" id="GO:0000774">
    <property type="term" value="F:adenyl-nucleotide exchange factor activity"/>
    <property type="evidence" value="ECO:0007669"/>
    <property type="project" value="InterPro"/>
</dbReference>
<evidence type="ECO:0008006" key="4">
    <source>
        <dbReference type="Google" id="ProtNLM"/>
    </source>
</evidence>
<dbReference type="PANTHER" id="PTHR12334:SF6">
    <property type="entry name" value="BAG FAMILY MOLECULAR CHAPERONE REGULATOR 2"/>
    <property type="match status" value="1"/>
</dbReference>
<keyword evidence="1" id="KW-0175">Coiled coil</keyword>
<name>A0A653C8R4_CALMS</name>
<dbReference type="Gene3D" id="1.20.58.890">
    <property type="match status" value="1"/>
</dbReference>
<gene>
    <name evidence="2" type="ORF">CALMAC_LOCUS6838</name>
</gene>
<dbReference type="OrthoDB" id="6284251at2759"/>
<accession>A0A653C8R4</accession>
<protein>
    <recommendedName>
        <fullName evidence="4">BAG domain-containing protein</fullName>
    </recommendedName>
</protein>
<dbReference type="GO" id="GO:0050821">
    <property type="term" value="P:protein stabilization"/>
    <property type="evidence" value="ECO:0007669"/>
    <property type="project" value="TreeGrafter"/>
</dbReference>